<feature type="transmembrane region" description="Helical" evidence="6">
    <location>
        <begin position="220"/>
        <end position="246"/>
    </location>
</feature>
<evidence type="ECO:0000313" key="8">
    <source>
        <dbReference type="EMBL" id="KAA6334133.1"/>
    </source>
</evidence>
<organism evidence="8">
    <name type="scientific">termite gut metagenome</name>
    <dbReference type="NCBI Taxonomy" id="433724"/>
    <lineage>
        <taxon>unclassified sequences</taxon>
        <taxon>metagenomes</taxon>
        <taxon>organismal metagenomes</taxon>
    </lineage>
</organism>
<sequence length="407" mass="44188">MNTWKKTFVIIWTGQLFSILSSNVVGFALLLWLSIETKSAEVLAMGTLAFLLPHSLLGLISGVFVDRWNRKLTMIFADSFIALCTLAIAIMFFEGKAEIRYIYLLLALRSIGSAFHTPAMQASVPLLAPADQLARVAGISQMIHSICSIAGPLLGALLIGLFHVSYILLLDVAGALIACCSLLFVHIPNPERKEKTKLNIWKDLREAANGVRAVRGLVPLFFISVLATFVIMPVNVLFPLITLVHFSGTTFQMGIVEVMWGGGMLLGGGIIGIWALKINKVVLINSMYVLLGLTFFFSGLLPSEGYVLFTIFSFFGGMAGSIYYVSLVAVIQLRVAPEILGRVFSTYSSVNLFPSILGLLGTGFIADTIGISATFLISGLIVCLLGIVSYFFPVMLSLGERLVNVKD</sequence>
<feature type="transmembrane region" description="Helical" evidence="6">
    <location>
        <begin position="343"/>
        <end position="365"/>
    </location>
</feature>
<evidence type="ECO:0000256" key="4">
    <source>
        <dbReference type="ARBA" id="ARBA00022989"/>
    </source>
</evidence>
<protein>
    <submittedName>
        <fullName evidence="8">MFS transporter DHA3 family macrolide efflux protein</fullName>
    </submittedName>
</protein>
<dbReference type="PROSITE" id="PS50850">
    <property type="entry name" value="MFS"/>
    <property type="match status" value="1"/>
</dbReference>
<feature type="transmembrane region" description="Helical" evidence="6">
    <location>
        <begin position="7"/>
        <end position="30"/>
    </location>
</feature>
<gene>
    <name evidence="8" type="ORF">EZS27_017528</name>
</gene>
<keyword evidence="5 6" id="KW-0472">Membrane</keyword>
<feature type="transmembrane region" description="Helical" evidence="6">
    <location>
        <begin position="136"/>
        <end position="160"/>
    </location>
</feature>
<accession>A0A5J4RM04</accession>
<evidence type="ECO:0000256" key="1">
    <source>
        <dbReference type="ARBA" id="ARBA00004651"/>
    </source>
</evidence>
<feature type="transmembrane region" description="Helical" evidence="6">
    <location>
        <begin position="371"/>
        <end position="392"/>
    </location>
</feature>
<dbReference type="Pfam" id="PF07690">
    <property type="entry name" value="MFS_1"/>
    <property type="match status" value="1"/>
</dbReference>
<feature type="transmembrane region" description="Helical" evidence="6">
    <location>
        <begin position="307"/>
        <end position="331"/>
    </location>
</feature>
<feature type="transmembrane region" description="Helical" evidence="6">
    <location>
        <begin position="42"/>
        <end position="65"/>
    </location>
</feature>
<dbReference type="Gene3D" id="1.20.1250.20">
    <property type="entry name" value="MFS general substrate transporter like domains"/>
    <property type="match status" value="1"/>
</dbReference>
<evidence type="ECO:0000256" key="2">
    <source>
        <dbReference type="ARBA" id="ARBA00022475"/>
    </source>
</evidence>
<dbReference type="InterPro" id="IPR020846">
    <property type="entry name" value="MFS_dom"/>
</dbReference>
<name>A0A5J4RM04_9ZZZZ</name>
<feature type="domain" description="Major facilitator superfamily (MFS) profile" evidence="7">
    <location>
        <begin position="7"/>
        <end position="397"/>
    </location>
</feature>
<feature type="transmembrane region" description="Helical" evidence="6">
    <location>
        <begin position="72"/>
        <end position="93"/>
    </location>
</feature>
<evidence type="ECO:0000256" key="6">
    <source>
        <dbReference type="SAM" id="Phobius"/>
    </source>
</evidence>
<dbReference type="InterPro" id="IPR036259">
    <property type="entry name" value="MFS_trans_sf"/>
</dbReference>
<dbReference type="PANTHER" id="PTHR23513:SF6">
    <property type="entry name" value="MAJOR FACILITATOR SUPERFAMILY ASSOCIATED DOMAIN-CONTAINING PROTEIN"/>
    <property type="match status" value="1"/>
</dbReference>
<keyword evidence="2" id="KW-1003">Cell membrane</keyword>
<evidence type="ECO:0000259" key="7">
    <source>
        <dbReference type="PROSITE" id="PS50850"/>
    </source>
</evidence>
<feature type="transmembrane region" description="Helical" evidence="6">
    <location>
        <begin position="258"/>
        <end position="276"/>
    </location>
</feature>
<feature type="transmembrane region" description="Helical" evidence="6">
    <location>
        <begin position="283"/>
        <end position="301"/>
    </location>
</feature>
<dbReference type="EMBL" id="SNRY01001031">
    <property type="protein sequence ID" value="KAA6334133.1"/>
    <property type="molecule type" value="Genomic_DNA"/>
</dbReference>
<evidence type="ECO:0000256" key="5">
    <source>
        <dbReference type="ARBA" id="ARBA00023136"/>
    </source>
</evidence>
<comment type="subcellular location">
    <subcellularLocation>
        <location evidence="1">Cell membrane</location>
        <topology evidence="1">Multi-pass membrane protein</topology>
    </subcellularLocation>
</comment>
<dbReference type="GO" id="GO:0005886">
    <property type="term" value="C:plasma membrane"/>
    <property type="evidence" value="ECO:0007669"/>
    <property type="project" value="UniProtKB-SubCell"/>
</dbReference>
<evidence type="ECO:0000256" key="3">
    <source>
        <dbReference type="ARBA" id="ARBA00022692"/>
    </source>
</evidence>
<comment type="caution">
    <text evidence="8">The sequence shown here is derived from an EMBL/GenBank/DDBJ whole genome shotgun (WGS) entry which is preliminary data.</text>
</comment>
<feature type="transmembrane region" description="Helical" evidence="6">
    <location>
        <begin position="166"/>
        <end position="187"/>
    </location>
</feature>
<dbReference type="SUPFAM" id="SSF103473">
    <property type="entry name" value="MFS general substrate transporter"/>
    <property type="match status" value="1"/>
</dbReference>
<dbReference type="AlphaFoldDB" id="A0A5J4RM04"/>
<dbReference type="GO" id="GO:0022857">
    <property type="term" value="F:transmembrane transporter activity"/>
    <property type="evidence" value="ECO:0007669"/>
    <property type="project" value="InterPro"/>
</dbReference>
<dbReference type="PANTHER" id="PTHR23513">
    <property type="entry name" value="INTEGRAL MEMBRANE EFFLUX PROTEIN-RELATED"/>
    <property type="match status" value="1"/>
</dbReference>
<proteinExistence type="predicted"/>
<reference evidence="8" key="1">
    <citation type="submission" date="2019-03" db="EMBL/GenBank/DDBJ databases">
        <title>Single cell metagenomics reveals metabolic interactions within the superorganism composed of flagellate Streblomastix strix and complex community of Bacteroidetes bacteria on its surface.</title>
        <authorList>
            <person name="Treitli S.C."/>
            <person name="Kolisko M."/>
            <person name="Husnik F."/>
            <person name="Keeling P."/>
            <person name="Hampl V."/>
        </authorList>
    </citation>
    <scope>NUCLEOTIDE SEQUENCE</scope>
    <source>
        <strain evidence="8">STM</strain>
    </source>
</reference>
<keyword evidence="4 6" id="KW-1133">Transmembrane helix</keyword>
<keyword evidence="3 6" id="KW-0812">Transmembrane</keyword>
<dbReference type="InterPro" id="IPR011701">
    <property type="entry name" value="MFS"/>
</dbReference>
<dbReference type="CDD" id="cd06173">
    <property type="entry name" value="MFS_MefA_like"/>
    <property type="match status" value="1"/>
</dbReference>